<keyword evidence="5 12" id="KW-0337">GPI-anchor biosynthesis</keyword>
<dbReference type="GO" id="GO:0051267">
    <property type="term" value="F:CP2 mannose-ethanolamine phosphotransferase activity"/>
    <property type="evidence" value="ECO:0007669"/>
    <property type="project" value="EnsemblFungi"/>
</dbReference>
<comment type="pathway">
    <text evidence="2 12">Glycolipid biosynthesis; glycosylphosphatidylinositol-anchor biosynthesis.</text>
</comment>
<keyword evidence="8 12" id="KW-0256">Endoplasmic reticulum</keyword>
<organism evidence="14 15">
    <name type="scientific">Pneumocystis jirovecii (strain RU7)</name>
    <name type="common">Human pneumocystis pneumonia agent</name>
    <dbReference type="NCBI Taxonomy" id="1408657"/>
    <lineage>
        <taxon>Eukaryota</taxon>
        <taxon>Fungi</taxon>
        <taxon>Dikarya</taxon>
        <taxon>Ascomycota</taxon>
        <taxon>Taphrinomycotina</taxon>
        <taxon>Pneumocystomycetes</taxon>
        <taxon>Pneumocystaceae</taxon>
        <taxon>Pneumocystis</taxon>
    </lineage>
</organism>
<feature type="transmembrane region" description="Helical" evidence="12">
    <location>
        <begin position="615"/>
        <end position="639"/>
    </location>
</feature>
<evidence type="ECO:0000256" key="4">
    <source>
        <dbReference type="ARBA" id="ARBA00020830"/>
    </source>
</evidence>
<evidence type="ECO:0000256" key="2">
    <source>
        <dbReference type="ARBA" id="ARBA00004687"/>
    </source>
</evidence>
<feature type="transmembrane region" description="Helical" evidence="12">
    <location>
        <begin position="691"/>
        <end position="712"/>
    </location>
</feature>
<dbReference type="GO" id="GO:0005886">
    <property type="term" value="C:plasma membrane"/>
    <property type="evidence" value="ECO:0007669"/>
    <property type="project" value="EnsemblFungi"/>
</dbReference>
<dbReference type="EMBL" id="LFWA01000010">
    <property type="protein sequence ID" value="KTW29003.1"/>
    <property type="molecule type" value="Genomic_DNA"/>
</dbReference>
<dbReference type="PANTHER" id="PTHR23072:SF0">
    <property type="entry name" value="GPI ETHANOLAMINE PHOSPHATE TRANSFERASE 2"/>
    <property type="match status" value="1"/>
</dbReference>
<dbReference type="InterPro" id="IPR037674">
    <property type="entry name" value="PIG-G_N"/>
</dbReference>
<dbReference type="Proteomes" id="UP000053447">
    <property type="component" value="Unassembled WGS sequence"/>
</dbReference>
<keyword evidence="9 12" id="KW-1133">Transmembrane helix</keyword>
<evidence type="ECO:0000313" key="15">
    <source>
        <dbReference type="Proteomes" id="UP000053447"/>
    </source>
</evidence>
<feature type="transmembrane region" description="Helical" evidence="12">
    <location>
        <begin position="774"/>
        <end position="795"/>
    </location>
</feature>
<evidence type="ECO:0000313" key="14">
    <source>
        <dbReference type="EMBL" id="KTW29003.1"/>
    </source>
</evidence>
<evidence type="ECO:0000256" key="1">
    <source>
        <dbReference type="ARBA" id="ARBA00004477"/>
    </source>
</evidence>
<sequence length="818" mass="95466">MLKKKIFTEEITLCIVQVISFLGILFFAKGFFPYKPMLHGFSEDSSMIQAPFNRLVFILIDALRSDFVFSNSSSMTFTQSLIFSGKAYPYTAYASPPTVTFPRIKALTTGSIPVFLDAVFNIAESNTLSYINQDSWPVQIVSKGRKIAMYGDDTWIRLFPGLFFRSEGTSSFYVTDFTEVDTNVTRNVYPEMQRNDWDVLILHYLGLDHIGHLGGPYSPHMPLKQIEMDHIIKDIYKFIEEQNQNSKFNTLMVICGDHGMNNAGNHGGSSKGETSVALLFISSLFSQKRPLNSFDVPNKEFQYYFSAQQEDIIPTLAFLLGFNIPKNSIGVVLPELLDLWQNTTDQLKILRTNYNQISKLIETAYDLFSDIPDDQSCSYVQNNIEKLACIKKYIRKLEDEGIELEYLKEQYFNYMKTAQNVISTMSTNYNTNYMVLGIILSIFSLLISVFYNFQKNYHVYYLIILGTIFGILMFASSYIEEEHQFWYYLGTSFCFFQLFINFKYKKSYFPIIKFFVLLYIAKNWNRTGQKFLDFSDIAKYISNKKTLLLFLVISAYIYIFFKLLHQTFQILPWIYNYFLSITIPLIAFFCKIILETKSETFQTEWSSEIRNWISYKYFDLIIFSRLTFFTIFMGIVIFLLASLGKINETSTLMTGLHPLLSIFLITENRIINIPLFLIFHLQLDIISSYKFNLGLVSLISLIFQHYSFFALGNSNSISSIDLSNAYIGIRNYNVIIVGILTYISNWSGPLWWYFGCFRLFPKKYQKKIFSKFSILLMIFYVFSQTFLFISCYILRNHIFIWTVFSPKILYHIYMVTND</sequence>
<dbReference type="InterPro" id="IPR039527">
    <property type="entry name" value="PIGG/GPI7"/>
</dbReference>
<dbReference type="GO" id="GO:0005789">
    <property type="term" value="C:endoplasmic reticulum membrane"/>
    <property type="evidence" value="ECO:0007669"/>
    <property type="project" value="UniProtKB-SubCell"/>
</dbReference>
<evidence type="ECO:0000256" key="11">
    <source>
        <dbReference type="ARBA" id="ARBA00023180"/>
    </source>
</evidence>
<feature type="transmembrane region" description="Helical" evidence="12">
    <location>
        <begin position="460"/>
        <end position="479"/>
    </location>
</feature>
<keyword evidence="7 12" id="KW-0812">Transmembrane</keyword>
<feature type="transmembrane region" description="Helical" evidence="12">
    <location>
        <begin position="659"/>
        <end position="679"/>
    </location>
</feature>
<dbReference type="VEuPathDB" id="FungiDB:T551_02277"/>
<dbReference type="GeneID" id="28940795"/>
<dbReference type="InterPro" id="IPR045687">
    <property type="entry name" value="PIGG/GPI7_C"/>
</dbReference>
<dbReference type="STRING" id="1408657.A0A0W4ZKW2"/>
<protein>
    <recommendedName>
        <fullName evidence="4 12">GPI ethanolamine phosphate transferase 2</fullName>
    </recommendedName>
</protein>
<evidence type="ECO:0000256" key="8">
    <source>
        <dbReference type="ARBA" id="ARBA00022824"/>
    </source>
</evidence>
<keyword evidence="11" id="KW-0325">Glycoprotein</keyword>
<dbReference type="eggNOG" id="KOG2125">
    <property type="taxonomic scope" value="Eukaryota"/>
</dbReference>
<dbReference type="InterPro" id="IPR002591">
    <property type="entry name" value="Phosphodiest/P_Trfase"/>
</dbReference>
<evidence type="ECO:0000256" key="10">
    <source>
        <dbReference type="ARBA" id="ARBA00023136"/>
    </source>
</evidence>
<dbReference type="InterPro" id="IPR017850">
    <property type="entry name" value="Alkaline_phosphatase_core_sf"/>
</dbReference>
<feature type="transmembrane region" description="Helical" evidence="12">
    <location>
        <begin position="12"/>
        <end position="32"/>
    </location>
</feature>
<comment type="caution">
    <text evidence="14">The sequence shown here is derived from an EMBL/GenBank/DDBJ whole genome shotgun (WGS) entry which is preliminary data.</text>
</comment>
<dbReference type="GO" id="GO:0006506">
    <property type="term" value="P:GPI anchor biosynthetic process"/>
    <property type="evidence" value="ECO:0007669"/>
    <property type="project" value="UniProtKB-UniPathway"/>
</dbReference>
<dbReference type="RefSeq" id="XP_018229112.1">
    <property type="nucleotide sequence ID" value="XM_018374540.1"/>
</dbReference>
<evidence type="ECO:0000256" key="12">
    <source>
        <dbReference type="RuleBase" id="RU367106"/>
    </source>
</evidence>
<gene>
    <name evidence="14" type="ORF">T551_02277</name>
</gene>
<dbReference type="Gene3D" id="3.40.720.10">
    <property type="entry name" value="Alkaline Phosphatase, subunit A"/>
    <property type="match status" value="1"/>
</dbReference>
<feature type="transmembrane region" description="Helical" evidence="12">
    <location>
        <begin position="732"/>
        <end position="754"/>
    </location>
</feature>
<comment type="function">
    <text evidence="12">Ethanolamine phosphate transferase involved in glycosylphosphatidylinositol-anchor biosynthesis. Transfers ethanolamine phosphate to the GPI second mannose.</text>
</comment>
<evidence type="ECO:0000256" key="6">
    <source>
        <dbReference type="ARBA" id="ARBA00022679"/>
    </source>
</evidence>
<accession>A0A0W4ZKW2</accession>
<dbReference type="Pfam" id="PF01663">
    <property type="entry name" value="Phosphodiest"/>
    <property type="match status" value="1"/>
</dbReference>
<dbReference type="CDD" id="cd16024">
    <property type="entry name" value="GPI_EPT_2"/>
    <property type="match status" value="1"/>
</dbReference>
<keyword evidence="6 12" id="KW-0808">Transferase</keyword>
<feature type="domain" description="GPI ethanolamine phosphate transferase 2 C-terminal" evidence="13">
    <location>
        <begin position="427"/>
        <end position="812"/>
    </location>
</feature>
<feature type="transmembrane region" description="Helical" evidence="12">
    <location>
        <begin position="433"/>
        <end position="453"/>
    </location>
</feature>
<proteinExistence type="inferred from homology"/>
<dbReference type="PANTHER" id="PTHR23072">
    <property type="entry name" value="PHOSPHATIDYLINOSITOL GLYCAN-RELATED"/>
    <property type="match status" value="1"/>
</dbReference>
<dbReference type="UniPathway" id="UPA00196"/>
<keyword evidence="10 12" id="KW-0472">Membrane</keyword>
<keyword evidence="15" id="KW-1185">Reference proteome</keyword>
<reference evidence="15" key="1">
    <citation type="journal article" date="2016" name="Nat. Commun.">
        <title>Genome analysis of three Pneumocystis species reveals adaptation mechanisms to life exclusively in mammalian hosts.</title>
        <authorList>
            <person name="Ma L."/>
            <person name="Chen Z."/>
            <person name="Huang D.W."/>
            <person name="Kutty G."/>
            <person name="Ishihara M."/>
            <person name="Wang H."/>
            <person name="Abouelleil A."/>
            <person name="Bishop L."/>
            <person name="Davey E."/>
            <person name="Deng R."/>
            <person name="Deng X."/>
            <person name="Fan L."/>
            <person name="Fantoni G."/>
            <person name="Fitzgerald M."/>
            <person name="Gogineni E."/>
            <person name="Goldberg J.M."/>
            <person name="Handley G."/>
            <person name="Hu X."/>
            <person name="Huber C."/>
            <person name="Jiao X."/>
            <person name="Jones K."/>
            <person name="Levin J.Z."/>
            <person name="Liu Y."/>
            <person name="Macdonald P."/>
            <person name="Melnikov A."/>
            <person name="Raley C."/>
            <person name="Sassi M."/>
            <person name="Sherman B.T."/>
            <person name="Song X."/>
            <person name="Sykes S."/>
            <person name="Tran B."/>
            <person name="Walsh L."/>
            <person name="Xia Y."/>
            <person name="Yang J."/>
            <person name="Young S."/>
            <person name="Zeng Q."/>
            <person name="Zheng X."/>
            <person name="Stephens R."/>
            <person name="Nusbaum C."/>
            <person name="Birren B.W."/>
            <person name="Azadi P."/>
            <person name="Lempicki R.A."/>
            <person name="Cuomo C.A."/>
            <person name="Kovacs J.A."/>
        </authorList>
    </citation>
    <scope>NUCLEOTIDE SEQUENCE [LARGE SCALE GENOMIC DNA]</scope>
    <source>
        <strain evidence="15">RU7</strain>
    </source>
</reference>
<dbReference type="AlphaFoldDB" id="A0A0W4ZKW2"/>
<comment type="similarity">
    <text evidence="3 12">Belongs to the PIGG/PIGN/PIGO family. PIGG subfamily.</text>
</comment>
<dbReference type="SUPFAM" id="SSF53649">
    <property type="entry name" value="Alkaline phosphatase-like"/>
    <property type="match status" value="1"/>
</dbReference>
<comment type="subcellular location">
    <subcellularLocation>
        <location evidence="1 12">Endoplasmic reticulum membrane</location>
        <topology evidence="1 12">Multi-pass membrane protein</topology>
    </subcellularLocation>
</comment>
<evidence type="ECO:0000259" key="13">
    <source>
        <dbReference type="Pfam" id="PF19316"/>
    </source>
</evidence>
<evidence type="ECO:0000256" key="5">
    <source>
        <dbReference type="ARBA" id="ARBA00022502"/>
    </source>
</evidence>
<feature type="transmembrane region" description="Helical" evidence="12">
    <location>
        <begin position="547"/>
        <end position="568"/>
    </location>
</feature>
<name>A0A0W4ZKW2_PNEJ7</name>
<feature type="transmembrane region" description="Helical" evidence="12">
    <location>
        <begin position="574"/>
        <end position="594"/>
    </location>
</feature>
<dbReference type="OrthoDB" id="272139at2759"/>
<evidence type="ECO:0000256" key="9">
    <source>
        <dbReference type="ARBA" id="ARBA00022989"/>
    </source>
</evidence>
<dbReference type="Pfam" id="PF19316">
    <property type="entry name" value="PIGO_PIGG"/>
    <property type="match status" value="1"/>
</dbReference>
<evidence type="ECO:0000256" key="3">
    <source>
        <dbReference type="ARBA" id="ARBA00005315"/>
    </source>
</evidence>
<evidence type="ECO:0000256" key="7">
    <source>
        <dbReference type="ARBA" id="ARBA00022692"/>
    </source>
</evidence>
<feature type="transmembrane region" description="Helical" evidence="12">
    <location>
        <begin position="485"/>
        <end position="504"/>
    </location>
</feature>